<dbReference type="InterPro" id="IPR058248">
    <property type="entry name" value="Lxx211020-like"/>
</dbReference>
<dbReference type="PANTHER" id="PTHR36302:SF1">
    <property type="entry name" value="COPPER CHAPERONE PCU(A)C"/>
    <property type="match status" value="1"/>
</dbReference>
<dbReference type="SUPFAM" id="SSF110087">
    <property type="entry name" value="DR1885-like metal-binding protein"/>
    <property type="match status" value="1"/>
</dbReference>
<keyword evidence="1" id="KW-0732">Signal</keyword>
<organism evidence="2 3">
    <name type="scientific">Pseudoalteromonas marina</name>
    <dbReference type="NCBI Taxonomy" id="267375"/>
    <lineage>
        <taxon>Bacteria</taxon>
        <taxon>Pseudomonadati</taxon>
        <taxon>Pseudomonadota</taxon>
        <taxon>Gammaproteobacteria</taxon>
        <taxon>Alteromonadales</taxon>
        <taxon>Pseudoalteromonadaceae</taxon>
        <taxon>Pseudoalteromonas</taxon>
    </lineage>
</organism>
<proteinExistence type="predicted"/>
<feature type="chain" id="PRO_5045211774" evidence="1">
    <location>
        <begin position="23"/>
        <end position="169"/>
    </location>
</feature>
<reference evidence="2" key="1">
    <citation type="submission" date="2023-07" db="EMBL/GenBank/DDBJ databases">
        <title>Genome content predicts the carbon catabolic preferences of heterotrophic bacteria.</title>
        <authorList>
            <person name="Gralka M."/>
        </authorList>
    </citation>
    <scope>NUCLEOTIDE SEQUENCE</scope>
    <source>
        <strain evidence="2">4G09</strain>
    </source>
</reference>
<evidence type="ECO:0000313" key="3">
    <source>
        <dbReference type="Proteomes" id="UP001177212"/>
    </source>
</evidence>
<dbReference type="PANTHER" id="PTHR36302">
    <property type="entry name" value="BLR7088 PROTEIN"/>
    <property type="match status" value="1"/>
</dbReference>
<accession>A0ABT9F896</accession>
<protein>
    <submittedName>
        <fullName evidence="2">Copper chaperone PCu(A)C</fullName>
    </submittedName>
</protein>
<dbReference type="InterPro" id="IPR036182">
    <property type="entry name" value="PCuAC_sf"/>
</dbReference>
<sequence length="169" mass="18493">MTKLCLSFVSALAFSFFSSSLAAHSGHNHSADTAQLEVSNAQVREFLPGGKASAAYLTIFNHSGVNATLTKASIDGLARVEIHEHTHVDGMMKMQKVESVVVKAHESVDFQPGGYHLMVFEPQEPLKAGQERKLTLYFSDGNRLFTNIEVVTLESQINKAKSSAQHSHH</sequence>
<dbReference type="EMBL" id="JAUYVT010000001">
    <property type="protein sequence ID" value="MDP2563004.1"/>
    <property type="molecule type" value="Genomic_DNA"/>
</dbReference>
<dbReference type="Gene3D" id="2.60.40.1890">
    <property type="entry name" value="PCu(A)C copper chaperone"/>
    <property type="match status" value="1"/>
</dbReference>
<keyword evidence="3" id="KW-1185">Reference proteome</keyword>
<dbReference type="InterPro" id="IPR007410">
    <property type="entry name" value="LpqE-like"/>
</dbReference>
<name>A0ABT9F896_9GAMM</name>
<feature type="signal peptide" evidence="1">
    <location>
        <begin position="1"/>
        <end position="22"/>
    </location>
</feature>
<evidence type="ECO:0000313" key="2">
    <source>
        <dbReference type="EMBL" id="MDP2563004.1"/>
    </source>
</evidence>
<dbReference type="Pfam" id="PF04314">
    <property type="entry name" value="PCuAC"/>
    <property type="match status" value="1"/>
</dbReference>
<dbReference type="RefSeq" id="WP_305471087.1">
    <property type="nucleotide sequence ID" value="NZ_JAUYVT010000001.1"/>
</dbReference>
<comment type="caution">
    <text evidence="2">The sequence shown here is derived from an EMBL/GenBank/DDBJ whole genome shotgun (WGS) entry which is preliminary data.</text>
</comment>
<gene>
    <name evidence="2" type="ORF">Q8W34_00050</name>
</gene>
<evidence type="ECO:0000256" key="1">
    <source>
        <dbReference type="SAM" id="SignalP"/>
    </source>
</evidence>
<dbReference type="Proteomes" id="UP001177212">
    <property type="component" value="Unassembled WGS sequence"/>
</dbReference>